<name>A0A7C3Z4A0_9BACT</name>
<evidence type="ECO:0000256" key="3">
    <source>
        <dbReference type="ARBA" id="ARBA00022840"/>
    </source>
</evidence>
<evidence type="ECO:0000256" key="2">
    <source>
        <dbReference type="ARBA" id="ARBA00022741"/>
    </source>
</evidence>
<dbReference type="GO" id="GO:0005524">
    <property type="term" value="F:ATP binding"/>
    <property type="evidence" value="ECO:0007669"/>
    <property type="project" value="UniProtKB-KW"/>
</dbReference>
<dbReference type="SUPFAM" id="SSF52540">
    <property type="entry name" value="P-loop containing nucleoside triphosphate hydrolases"/>
    <property type="match status" value="1"/>
</dbReference>
<keyword evidence="3 5" id="KW-0067">ATP-binding</keyword>
<evidence type="ECO:0000259" key="4">
    <source>
        <dbReference type="PROSITE" id="PS50893"/>
    </source>
</evidence>
<gene>
    <name evidence="5" type="ORF">ENW96_12045</name>
</gene>
<organism evidence="5">
    <name type="scientific">Desulfobacca acetoxidans</name>
    <dbReference type="NCBI Taxonomy" id="60893"/>
    <lineage>
        <taxon>Bacteria</taxon>
        <taxon>Pseudomonadati</taxon>
        <taxon>Thermodesulfobacteriota</taxon>
        <taxon>Desulfobaccia</taxon>
        <taxon>Desulfobaccales</taxon>
        <taxon>Desulfobaccaceae</taxon>
        <taxon>Desulfobacca</taxon>
    </lineage>
</organism>
<dbReference type="InterPro" id="IPR017871">
    <property type="entry name" value="ABC_transporter-like_CS"/>
</dbReference>
<evidence type="ECO:0000313" key="5">
    <source>
        <dbReference type="EMBL" id="HGF35088.1"/>
    </source>
</evidence>
<dbReference type="InterPro" id="IPR027417">
    <property type="entry name" value="P-loop_NTPase"/>
</dbReference>
<dbReference type="PANTHER" id="PTHR43023:SF6">
    <property type="entry name" value="INTERMEMBRANE PHOSPHOLIPID TRANSPORT SYSTEM ATP-BINDING PROTEIN MLAF"/>
    <property type="match status" value="1"/>
</dbReference>
<dbReference type="InterPro" id="IPR003439">
    <property type="entry name" value="ABC_transporter-like_ATP-bd"/>
</dbReference>
<dbReference type="Gene3D" id="3.40.50.300">
    <property type="entry name" value="P-loop containing nucleotide triphosphate hydrolases"/>
    <property type="match status" value="1"/>
</dbReference>
<dbReference type="PROSITE" id="PS00211">
    <property type="entry name" value="ABC_TRANSPORTER_1"/>
    <property type="match status" value="1"/>
</dbReference>
<proteinExistence type="predicted"/>
<feature type="domain" description="ABC transporter" evidence="4">
    <location>
        <begin position="2"/>
        <end position="239"/>
    </location>
</feature>
<comment type="caution">
    <text evidence="5">The sequence shown here is derived from an EMBL/GenBank/DDBJ whole genome shotgun (WGS) entry which is preliminary data.</text>
</comment>
<dbReference type="CDD" id="cd03261">
    <property type="entry name" value="ABC_Org_Solvent_Resistant"/>
    <property type="match status" value="1"/>
</dbReference>
<reference evidence="5" key="1">
    <citation type="journal article" date="2020" name="mSystems">
        <title>Genome- and Community-Level Interaction Insights into Carbon Utilization and Element Cycling Functions of Hydrothermarchaeota in Hydrothermal Sediment.</title>
        <authorList>
            <person name="Zhou Z."/>
            <person name="Liu Y."/>
            <person name="Xu W."/>
            <person name="Pan J."/>
            <person name="Luo Z.H."/>
            <person name="Li M."/>
        </authorList>
    </citation>
    <scope>NUCLEOTIDE SEQUENCE [LARGE SCALE GENOMIC DNA]</scope>
    <source>
        <strain evidence="5">SpSt-897</strain>
    </source>
</reference>
<dbReference type="Pfam" id="PF00005">
    <property type="entry name" value="ABC_tran"/>
    <property type="match status" value="1"/>
</dbReference>
<dbReference type="GO" id="GO:0016887">
    <property type="term" value="F:ATP hydrolysis activity"/>
    <property type="evidence" value="ECO:0007669"/>
    <property type="project" value="InterPro"/>
</dbReference>
<dbReference type="SMART" id="SM00382">
    <property type="entry name" value="AAA"/>
    <property type="match status" value="1"/>
</dbReference>
<accession>A0A7C3Z4A0</accession>
<evidence type="ECO:0000256" key="1">
    <source>
        <dbReference type="ARBA" id="ARBA00022448"/>
    </source>
</evidence>
<dbReference type="PANTHER" id="PTHR43023">
    <property type="entry name" value="PROTEIN TRIGALACTOSYLDIACYLGLYCEROL 3, CHLOROPLASTIC"/>
    <property type="match status" value="1"/>
</dbReference>
<sequence>MIRVLELFRSFNGVPVLQGVNLEVPTGKITVVIGKSGAGKSVLLKHVAGLLRPDQGQILINGTDLTRARGRELQLIKKRFGVVFQGSALFDSLTVLENVAFPLREKTRLPEREILKRSRECLAQVNLPPEAEDKYPDEISGGMKKRVALARALVQEPEILLFDEPVTGLDPPMMNTVFHLIIKTHRENGYTGLVVSHDIPAVFQIADYVAMLHQGRIVAFGTPAEIQRNPDPVVQGFLRGAIDFGET</sequence>
<dbReference type="PROSITE" id="PS50893">
    <property type="entry name" value="ABC_TRANSPORTER_2"/>
    <property type="match status" value="1"/>
</dbReference>
<dbReference type="InterPro" id="IPR003593">
    <property type="entry name" value="AAA+_ATPase"/>
</dbReference>
<dbReference type="EMBL" id="DTMF01000292">
    <property type="protein sequence ID" value="HGF35088.1"/>
    <property type="molecule type" value="Genomic_DNA"/>
</dbReference>
<dbReference type="AlphaFoldDB" id="A0A7C3Z4A0"/>
<keyword evidence="2" id="KW-0547">Nucleotide-binding</keyword>
<keyword evidence="1" id="KW-0813">Transport</keyword>
<protein>
    <submittedName>
        <fullName evidence="5">ABC transporter ATP-binding protein</fullName>
    </submittedName>
</protein>